<evidence type="ECO:0000313" key="8">
    <source>
        <dbReference type="EMBL" id="OIO13197.1"/>
    </source>
</evidence>
<dbReference type="InterPro" id="IPR000620">
    <property type="entry name" value="EamA_dom"/>
</dbReference>
<keyword evidence="5 6" id="KW-0472">Membrane</keyword>
<comment type="subcellular location">
    <subcellularLocation>
        <location evidence="1">Cell membrane</location>
        <topology evidence="1">Multi-pass membrane protein</topology>
    </subcellularLocation>
</comment>
<dbReference type="STRING" id="1805209.AUJ73_04090"/>
<dbReference type="SUPFAM" id="SSF103481">
    <property type="entry name" value="Multidrug resistance efflux transporter EmrE"/>
    <property type="match status" value="2"/>
</dbReference>
<feature type="transmembrane region" description="Helical" evidence="6">
    <location>
        <begin position="246"/>
        <end position="265"/>
    </location>
</feature>
<dbReference type="Proteomes" id="UP000183120">
    <property type="component" value="Unassembled WGS sequence"/>
</dbReference>
<feature type="transmembrane region" description="Helical" evidence="6">
    <location>
        <begin position="91"/>
        <end position="111"/>
    </location>
</feature>
<evidence type="ECO:0000256" key="5">
    <source>
        <dbReference type="ARBA" id="ARBA00023136"/>
    </source>
</evidence>
<reference evidence="8 9" key="1">
    <citation type="journal article" date="2016" name="Environ. Microbiol.">
        <title>Genomic resolution of a cold subsurface aquifer community provides metabolic insights for novel microbes adapted to high CO concentrations.</title>
        <authorList>
            <person name="Probst A.J."/>
            <person name="Castelle C.J."/>
            <person name="Singh A."/>
            <person name="Brown C.T."/>
            <person name="Anantharaman K."/>
            <person name="Sharon I."/>
            <person name="Hug L.A."/>
            <person name="Burstein D."/>
            <person name="Emerson J.B."/>
            <person name="Thomas B.C."/>
            <person name="Banfield J.F."/>
        </authorList>
    </citation>
    <scope>NUCLEOTIDE SEQUENCE [LARGE SCALE GENOMIC DNA]</scope>
    <source>
        <strain evidence="8">CG1_02_37_22</strain>
    </source>
</reference>
<evidence type="ECO:0000259" key="7">
    <source>
        <dbReference type="Pfam" id="PF00892"/>
    </source>
</evidence>
<feature type="transmembrane region" description="Helical" evidence="6">
    <location>
        <begin position="118"/>
        <end position="138"/>
    </location>
</feature>
<dbReference type="InterPro" id="IPR037185">
    <property type="entry name" value="EmrE-like"/>
</dbReference>
<feature type="transmembrane region" description="Helical" evidence="6">
    <location>
        <begin position="271"/>
        <end position="294"/>
    </location>
</feature>
<proteinExistence type="predicted"/>
<organism evidence="8 9">
    <name type="scientific">Candidatus Gottesmanbacteria bacterium CG1_02_37_22</name>
    <dbReference type="NCBI Taxonomy" id="1805209"/>
    <lineage>
        <taxon>Bacteria</taxon>
        <taxon>Candidatus Gottesmaniibacteriota</taxon>
    </lineage>
</organism>
<dbReference type="EMBL" id="MNUY01000065">
    <property type="protein sequence ID" value="OIO13197.1"/>
    <property type="molecule type" value="Genomic_DNA"/>
</dbReference>
<sequence>MTTKIKALLSLAATIVLFTFVVIVARFTVADAPQMYVLFIRTLVASIAFLPFFIKSKVWNKTKFKELILVSSLSTVNLVFFMWGIKYTTASASQLIYAAMPILTILVTAFFMKNKYSLRTIIGVVVGFTGILFIIYTSAVEKGETISGGIIGNLAVVIAMLGWLAYILLSKKYSKYFSPVEIGATSLLLTFFVTLILAVIQYNLEHKGLILSRNLILAGLYLGLCGSFLTYILIQYAIKYLSPLTVNLSSYIQPILTTAMAMILLGEKLTMTFLFGSMMVLFGVFISATLEFYFRNTHK</sequence>
<comment type="caution">
    <text evidence="8">The sequence shown here is derived from an EMBL/GenBank/DDBJ whole genome shotgun (WGS) entry which is preliminary data.</text>
</comment>
<dbReference type="PANTHER" id="PTHR32322:SF18">
    <property type="entry name" value="S-ADENOSYLMETHIONINE_S-ADENOSYLHOMOCYSTEINE TRANSPORTER"/>
    <property type="match status" value="1"/>
</dbReference>
<evidence type="ECO:0000256" key="3">
    <source>
        <dbReference type="ARBA" id="ARBA00022692"/>
    </source>
</evidence>
<gene>
    <name evidence="8" type="ORF">AUJ73_04090</name>
</gene>
<evidence type="ECO:0000256" key="1">
    <source>
        <dbReference type="ARBA" id="ARBA00004651"/>
    </source>
</evidence>
<feature type="transmembrane region" description="Helical" evidence="6">
    <location>
        <begin position="214"/>
        <end position="234"/>
    </location>
</feature>
<feature type="domain" description="EamA" evidence="7">
    <location>
        <begin position="7"/>
        <end position="135"/>
    </location>
</feature>
<evidence type="ECO:0000256" key="6">
    <source>
        <dbReference type="SAM" id="Phobius"/>
    </source>
</evidence>
<dbReference type="GO" id="GO:0005886">
    <property type="term" value="C:plasma membrane"/>
    <property type="evidence" value="ECO:0007669"/>
    <property type="project" value="UniProtKB-SubCell"/>
</dbReference>
<protein>
    <recommendedName>
        <fullName evidence="7">EamA domain-containing protein</fullName>
    </recommendedName>
</protein>
<dbReference type="InterPro" id="IPR050638">
    <property type="entry name" value="AA-Vitamin_Transporters"/>
</dbReference>
<keyword evidence="4 6" id="KW-1133">Transmembrane helix</keyword>
<keyword evidence="3 6" id="KW-0812">Transmembrane</keyword>
<name>A0A1J4TRD7_9BACT</name>
<accession>A0A1J4TRD7</accession>
<keyword evidence="2" id="KW-1003">Cell membrane</keyword>
<dbReference type="AlphaFoldDB" id="A0A1J4TRD7"/>
<dbReference type="Pfam" id="PF00892">
    <property type="entry name" value="EamA"/>
    <property type="match status" value="2"/>
</dbReference>
<feature type="transmembrane region" description="Helical" evidence="6">
    <location>
        <begin position="35"/>
        <end position="54"/>
    </location>
</feature>
<feature type="transmembrane region" description="Helical" evidence="6">
    <location>
        <begin position="7"/>
        <end position="29"/>
    </location>
</feature>
<feature type="transmembrane region" description="Helical" evidence="6">
    <location>
        <begin position="181"/>
        <end position="202"/>
    </location>
</feature>
<evidence type="ECO:0000256" key="2">
    <source>
        <dbReference type="ARBA" id="ARBA00022475"/>
    </source>
</evidence>
<feature type="transmembrane region" description="Helical" evidence="6">
    <location>
        <begin position="66"/>
        <end position="85"/>
    </location>
</feature>
<evidence type="ECO:0000313" key="9">
    <source>
        <dbReference type="Proteomes" id="UP000183120"/>
    </source>
</evidence>
<evidence type="ECO:0000256" key="4">
    <source>
        <dbReference type="ARBA" id="ARBA00022989"/>
    </source>
</evidence>
<feature type="transmembrane region" description="Helical" evidence="6">
    <location>
        <begin position="150"/>
        <end position="169"/>
    </location>
</feature>
<dbReference type="PANTHER" id="PTHR32322">
    <property type="entry name" value="INNER MEMBRANE TRANSPORTER"/>
    <property type="match status" value="1"/>
</dbReference>
<feature type="domain" description="EamA" evidence="7">
    <location>
        <begin position="151"/>
        <end position="287"/>
    </location>
</feature>